<dbReference type="EMBL" id="JAKUMG010000003">
    <property type="protein sequence ID" value="MDI4669400.1"/>
    <property type="molecule type" value="Genomic_DNA"/>
</dbReference>
<organism evidence="1 2">
    <name type="scientific">Pseudoalteromonas shioyasakiensis</name>
    <dbReference type="NCBI Taxonomy" id="1190813"/>
    <lineage>
        <taxon>Bacteria</taxon>
        <taxon>Pseudomonadati</taxon>
        <taxon>Pseudomonadota</taxon>
        <taxon>Gammaproteobacteria</taxon>
        <taxon>Alteromonadales</taxon>
        <taxon>Pseudoalteromonadaceae</taxon>
        <taxon>Pseudoalteromonas</taxon>
    </lineage>
</organism>
<dbReference type="Proteomes" id="UP001156974">
    <property type="component" value="Unassembled WGS sequence"/>
</dbReference>
<proteinExistence type="predicted"/>
<protein>
    <recommendedName>
        <fullName evidence="3">ATP-binding protein</fullName>
    </recommendedName>
</protein>
<gene>
    <name evidence="1" type="ORF">MKZ47_09850</name>
</gene>
<evidence type="ECO:0000313" key="2">
    <source>
        <dbReference type="Proteomes" id="UP001156974"/>
    </source>
</evidence>
<sequence>MKVPSIITNDEIEQLYEKIGDEVINLPQHFKMLRLGLLPRICQLFITALKYNPNKKVKFFQFESSKENAVCELLSSPHCLTSTLMSDEVYEKDVVINEQKKPVELKSKINADLQARLNESIYRTGQRVQLFAVDHSIKKYAFPSCFYSSAASDSLKQSKFYTKLLERIVELSPTKSNVTEGQLSDLGHAIYELIENTEQHGKLEINTGKVSKSVRGLVIDYKLITKEQSSESIGGENTAITDYLEGIRTDDRTVHILEVSVFDSGEGIFKTLQSTNSENVSVEDEVDVVKQSFAKGITSKSDSRGVGRGLNNVKNVLAQRNGFISFRTGRIGVYRDFNLQPLTEAESEPLSLFDENNKSENNFNKLASAEGLACSILVPLR</sequence>
<evidence type="ECO:0008006" key="3">
    <source>
        <dbReference type="Google" id="ProtNLM"/>
    </source>
</evidence>
<evidence type="ECO:0000313" key="1">
    <source>
        <dbReference type="EMBL" id="MDI4669400.1"/>
    </source>
</evidence>
<accession>A0ABT6U043</accession>
<keyword evidence="2" id="KW-1185">Reference proteome</keyword>
<dbReference type="RefSeq" id="WP_175083460.1">
    <property type="nucleotide sequence ID" value="NZ_JAKUMG010000003.1"/>
</dbReference>
<comment type="caution">
    <text evidence="1">The sequence shown here is derived from an EMBL/GenBank/DDBJ whole genome shotgun (WGS) entry which is preliminary data.</text>
</comment>
<reference evidence="1 2" key="1">
    <citation type="submission" date="2022-02" db="EMBL/GenBank/DDBJ databases">
        <title>Genome analysis of Beneficial Microorganisms for Coral consortium from Pocillopora damicornis.</title>
        <authorList>
            <person name="Rosado P.M."/>
            <person name="Cardoso P.M."/>
            <person name="Rosado J.G."/>
            <person name="Schultz J."/>
            <person name="Rocha U."/>
            <person name="Costa T.K."/>
            <person name="Peixoto R.S."/>
        </authorList>
    </citation>
    <scope>NUCLEOTIDE SEQUENCE [LARGE SCALE GENOMIC DNA]</scope>
    <source>
        <strain evidence="1 2">BMC5</strain>
    </source>
</reference>
<name>A0ABT6U043_9GAMM</name>